<keyword evidence="4 5" id="KW-0326">Glycosidase</keyword>
<dbReference type="SUPFAM" id="SSF75005">
    <property type="entry name" value="Arabinanase/levansucrase/invertase"/>
    <property type="match status" value="1"/>
</dbReference>
<name>A0ABW4ZG31_9SPHI</name>
<keyword evidence="6" id="KW-0732">Signal</keyword>
<keyword evidence="8" id="KW-1185">Reference proteome</keyword>
<accession>A0ABW4ZG31</accession>
<dbReference type="InterPro" id="IPR006710">
    <property type="entry name" value="Glyco_hydro_43"/>
</dbReference>
<dbReference type="PANTHER" id="PTHR43301:SF3">
    <property type="entry name" value="ARABINAN ENDO-1,5-ALPHA-L-ARABINOSIDASE A-RELATED"/>
    <property type="match status" value="1"/>
</dbReference>
<reference evidence="8" key="1">
    <citation type="journal article" date="2019" name="Int. J. Syst. Evol. Microbiol.">
        <title>The Global Catalogue of Microorganisms (GCM) 10K type strain sequencing project: providing services to taxonomists for standard genome sequencing and annotation.</title>
        <authorList>
            <consortium name="The Broad Institute Genomics Platform"/>
            <consortium name="The Broad Institute Genome Sequencing Center for Infectious Disease"/>
            <person name="Wu L."/>
            <person name="Ma J."/>
        </authorList>
    </citation>
    <scope>NUCLEOTIDE SEQUENCE [LARGE SCALE GENOMIC DNA]</scope>
    <source>
        <strain evidence="8">KCTC 42217</strain>
    </source>
</reference>
<gene>
    <name evidence="7" type="ORF">ACFSJU_00215</name>
</gene>
<sequence length="330" mass="37500">MRVNPKLFQAFVWLLVMQSFTAVYAQKPAKKTTAYLFAYFTGNSKDGEAIRFALSDDGYRYKALNNNQPILSSAKISSEGGVRDPHILRGADGKTFYMVVTDMVSAKGWNSNRAMVLLKSKDLVNWTSSVVNIQNKFPGNDNLLRVWAPQTIYDPEAKKYMLYWSMKHGKDPDKIYYAYANSDFTDIETSPKQLFISPTNGGCIDGDIVFKDGKYHLFFKTEGAGSGIKIAVSDKLTEGYVLQDRYVQQTKDPVEGSGVFKLNNEDAYILMYDVYTKGKYQFTRSADLENFKVIDNEVSMDFHPRHGTVMPITRKEAKRLMKKWPSSAQK</sequence>
<comment type="similarity">
    <text evidence="2 5">Belongs to the glycosyl hydrolase 43 family.</text>
</comment>
<dbReference type="CDD" id="cd08983">
    <property type="entry name" value="GH43_Bt3655-like"/>
    <property type="match status" value="1"/>
</dbReference>
<evidence type="ECO:0000256" key="5">
    <source>
        <dbReference type="RuleBase" id="RU361187"/>
    </source>
</evidence>
<comment type="caution">
    <text evidence="7">The sequence shown here is derived from an EMBL/GenBank/DDBJ whole genome shotgun (WGS) entry which is preliminary data.</text>
</comment>
<evidence type="ECO:0000256" key="3">
    <source>
        <dbReference type="ARBA" id="ARBA00022801"/>
    </source>
</evidence>
<comment type="pathway">
    <text evidence="1">Glycan metabolism; L-arabinan degradation.</text>
</comment>
<feature type="signal peptide" evidence="6">
    <location>
        <begin position="1"/>
        <end position="25"/>
    </location>
</feature>
<protein>
    <submittedName>
        <fullName evidence="7">Glycoside hydrolase family 43 protein</fullName>
    </submittedName>
</protein>
<dbReference type="PANTHER" id="PTHR43301">
    <property type="entry name" value="ARABINAN ENDO-1,5-ALPHA-L-ARABINOSIDASE"/>
    <property type="match status" value="1"/>
</dbReference>
<dbReference type="RefSeq" id="WP_255902090.1">
    <property type="nucleotide sequence ID" value="NZ_JAFMZO010000002.1"/>
</dbReference>
<evidence type="ECO:0000256" key="2">
    <source>
        <dbReference type="ARBA" id="ARBA00009865"/>
    </source>
</evidence>
<dbReference type="GO" id="GO:0016787">
    <property type="term" value="F:hydrolase activity"/>
    <property type="evidence" value="ECO:0007669"/>
    <property type="project" value="UniProtKB-KW"/>
</dbReference>
<evidence type="ECO:0000313" key="7">
    <source>
        <dbReference type="EMBL" id="MFD2160802.1"/>
    </source>
</evidence>
<dbReference type="EMBL" id="JBHUHZ010000001">
    <property type="protein sequence ID" value="MFD2160802.1"/>
    <property type="molecule type" value="Genomic_DNA"/>
</dbReference>
<organism evidence="7 8">
    <name type="scientific">Paradesertivirga mongoliensis</name>
    <dbReference type="NCBI Taxonomy" id="2100740"/>
    <lineage>
        <taxon>Bacteria</taxon>
        <taxon>Pseudomonadati</taxon>
        <taxon>Bacteroidota</taxon>
        <taxon>Sphingobacteriia</taxon>
        <taxon>Sphingobacteriales</taxon>
        <taxon>Sphingobacteriaceae</taxon>
        <taxon>Paradesertivirga</taxon>
    </lineage>
</organism>
<dbReference type="InterPro" id="IPR050727">
    <property type="entry name" value="GH43_arabinanases"/>
</dbReference>
<evidence type="ECO:0000256" key="6">
    <source>
        <dbReference type="SAM" id="SignalP"/>
    </source>
</evidence>
<evidence type="ECO:0000256" key="1">
    <source>
        <dbReference type="ARBA" id="ARBA00004834"/>
    </source>
</evidence>
<feature type="chain" id="PRO_5045890641" evidence="6">
    <location>
        <begin position="26"/>
        <end position="330"/>
    </location>
</feature>
<dbReference type="Proteomes" id="UP001597387">
    <property type="component" value="Unassembled WGS sequence"/>
</dbReference>
<dbReference type="Pfam" id="PF04616">
    <property type="entry name" value="Glyco_hydro_43"/>
    <property type="match status" value="1"/>
</dbReference>
<evidence type="ECO:0000256" key="4">
    <source>
        <dbReference type="ARBA" id="ARBA00023295"/>
    </source>
</evidence>
<keyword evidence="3 5" id="KW-0378">Hydrolase</keyword>
<dbReference type="Gene3D" id="2.115.10.20">
    <property type="entry name" value="Glycosyl hydrolase domain, family 43"/>
    <property type="match status" value="1"/>
</dbReference>
<proteinExistence type="inferred from homology"/>
<dbReference type="InterPro" id="IPR023296">
    <property type="entry name" value="Glyco_hydro_beta-prop_sf"/>
</dbReference>
<evidence type="ECO:0000313" key="8">
    <source>
        <dbReference type="Proteomes" id="UP001597387"/>
    </source>
</evidence>